<dbReference type="PANTHER" id="PTHR12287:SF23">
    <property type="entry name" value="AROUSER, ISOFORM A-RELATED"/>
    <property type="match status" value="1"/>
</dbReference>
<gene>
    <name evidence="6" type="primary">20212419</name>
    <name evidence="5" type="ORF">HELRODRAFT_192833</name>
</gene>
<evidence type="ECO:0000256" key="2">
    <source>
        <dbReference type="ARBA" id="ARBA00022443"/>
    </source>
</evidence>
<evidence type="ECO:0000313" key="6">
    <source>
        <dbReference type="EnsemblMetazoa" id="HelroP192833"/>
    </source>
</evidence>
<dbReference type="Gene3D" id="2.30.29.30">
    <property type="entry name" value="Pleckstrin-homology domain (PH domain)/Phosphotyrosine-binding domain (PTB)"/>
    <property type="match status" value="1"/>
</dbReference>
<dbReference type="HOGENOM" id="CLU_014510_0_0_1"/>
<sequence>MNKIYAQPPQQAISSSYPCEHLASFARSEQSNLTAQDYMEKLKRMEQTSGVWTMKVRLVVMPGSIDVVDPNSGHLVESFPMSSVKDLESVSASVGSAQGRDVILFSTSDQQLHEMHLFQTEKPGNNFVADVQEAKRSINPIKRTYIHTKLPEIGNIEDDARRPEGVGWSRQQASVDYITTSEFSTQQLLDYLFSDIQMFVSHLNQIAQAFENKRKRMTVRSSGLGDGLLSMRCKPPPAKDFFDILQKFKLSFILIAKLKQKICKPNAPELVHFLFKPLMLVVSACSDPREEYSELVRRVDNPLITEEVRNLFENCLDTSETETWIKLGPAWNSTSKQWPEELPLYSPVFLNGWSPPLDWMREILHDSTSARSQSPPMQTKEKFLKDLIAKNAKIYIVKSSKEAANTKELSIEKSEIVEAVAAPDSKNWWKVRNYKSECGFVPKSHLERYMPS</sequence>
<dbReference type="EMBL" id="AMQM01005779">
    <property type="status" value="NOT_ANNOTATED_CDS"/>
    <property type="molecule type" value="Genomic_DNA"/>
</dbReference>
<keyword evidence="7" id="KW-1185">Reference proteome</keyword>
<dbReference type="GO" id="GO:0003779">
    <property type="term" value="F:actin binding"/>
    <property type="evidence" value="ECO:0000318"/>
    <property type="project" value="GO_Central"/>
</dbReference>
<dbReference type="RefSeq" id="XP_009022214.1">
    <property type="nucleotide sequence ID" value="XM_009023966.1"/>
</dbReference>
<dbReference type="OMA" id="HARNPRE"/>
<dbReference type="SUPFAM" id="SSF50044">
    <property type="entry name" value="SH3-domain"/>
    <property type="match status" value="1"/>
</dbReference>
<dbReference type="PROSITE" id="PS50002">
    <property type="entry name" value="SH3"/>
    <property type="match status" value="1"/>
</dbReference>
<dbReference type="GO" id="GO:0007266">
    <property type="term" value="P:Rho protein signal transduction"/>
    <property type="evidence" value="ECO:0000318"/>
    <property type="project" value="GO_Central"/>
</dbReference>
<protein>
    <recommendedName>
        <fullName evidence="4">SH3 domain-containing protein</fullName>
    </recommendedName>
</protein>
<organism evidence="6 7">
    <name type="scientific">Helobdella robusta</name>
    <name type="common">Californian leech</name>
    <dbReference type="NCBI Taxonomy" id="6412"/>
    <lineage>
        <taxon>Eukaryota</taxon>
        <taxon>Metazoa</taxon>
        <taxon>Spiralia</taxon>
        <taxon>Lophotrochozoa</taxon>
        <taxon>Annelida</taxon>
        <taxon>Clitellata</taxon>
        <taxon>Hirudinea</taxon>
        <taxon>Rhynchobdellida</taxon>
        <taxon>Glossiphoniidae</taxon>
        <taxon>Helobdella</taxon>
    </lineage>
</organism>
<dbReference type="OrthoDB" id="4680325at2759"/>
<dbReference type="GO" id="GO:0005886">
    <property type="term" value="C:plasma membrane"/>
    <property type="evidence" value="ECO:0000318"/>
    <property type="project" value="GO_Central"/>
</dbReference>
<keyword evidence="2 3" id="KW-0728">SH3 domain</keyword>
<evidence type="ECO:0000256" key="1">
    <source>
        <dbReference type="ARBA" id="ARBA00006197"/>
    </source>
</evidence>
<dbReference type="GeneID" id="20212419"/>
<evidence type="ECO:0000259" key="4">
    <source>
        <dbReference type="PROSITE" id="PS50002"/>
    </source>
</evidence>
<reference evidence="6" key="3">
    <citation type="submission" date="2015-06" db="UniProtKB">
        <authorList>
            <consortium name="EnsemblMetazoa"/>
        </authorList>
    </citation>
    <scope>IDENTIFICATION</scope>
</reference>
<dbReference type="Proteomes" id="UP000015101">
    <property type="component" value="Unassembled WGS sequence"/>
</dbReference>
<comment type="similarity">
    <text evidence="1">Belongs to the EPS8 family.</text>
</comment>
<reference evidence="5 7" key="2">
    <citation type="journal article" date="2013" name="Nature">
        <title>Insights into bilaterian evolution from three spiralian genomes.</title>
        <authorList>
            <person name="Simakov O."/>
            <person name="Marletaz F."/>
            <person name="Cho S.J."/>
            <person name="Edsinger-Gonzales E."/>
            <person name="Havlak P."/>
            <person name="Hellsten U."/>
            <person name="Kuo D.H."/>
            <person name="Larsson T."/>
            <person name="Lv J."/>
            <person name="Arendt D."/>
            <person name="Savage R."/>
            <person name="Osoegawa K."/>
            <person name="de Jong P."/>
            <person name="Grimwood J."/>
            <person name="Chapman J.A."/>
            <person name="Shapiro H."/>
            <person name="Aerts A."/>
            <person name="Otillar R.P."/>
            <person name="Terry A.Y."/>
            <person name="Boore J.L."/>
            <person name="Grigoriev I.V."/>
            <person name="Lindberg D.R."/>
            <person name="Seaver E.C."/>
            <person name="Weisblat D.A."/>
            <person name="Putnam N.H."/>
            <person name="Rokhsar D.S."/>
        </authorList>
    </citation>
    <scope>NUCLEOTIDE SEQUENCE</scope>
</reference>
<dbReference type="InParanoid" id="T1FUC3"/>
<dbReference type="InterPro" id="IPR039801">
    <property type="entry name" value="EPS8-like"/>
</dbReference>
<dbReference type="KEGG" id="hro:HELRODRAFT_192833"/>
<reference evidence="7" key="1">
    <citation type="submission" date="2012-12" db="EMBL/GenBank/DDBJ databases">
        <authorList>
            <person name="Hellsten U."/>
            <person name="Grimwood J."/>
            <person name="Chapman J.A."/>
            <person name="Shapiro H."/>
            <person name="Aerts A."/>
            <person name="Otillar R.P."/>
            <person name="Terry A.Y."/>
            <person name="Boore J.L."/>
            <person name="Simakov O."/>
            <person name="Marletaz F."/>
            <person name="Cho S.-J."/>
            <person name="Edsinger-Gonzales E."/>
            <person name="Havlak P."/>
            <person name="Kuo D.-H."/>
            <person name="Larsson T."/>
            <person name="Lv J."/>
            <person name="Arendt D."/>
            <person name="Savage R."/>
            <person name="Osoegawa K."/>
            <person name="de Jong P."/>
            <person name="Lindberg D.R."/>
            <person name="Seaver E.C."/>
            <person name="Weisblat D.A."/>
            <person name="Putnam N.H."/>
            <person name="Grigoriev I.V."/>
            <person name="Rokhsar D.S."/>
        </authorList>
    </citation>
    <scope>NUCLEOTIDE SEQUENCE</scope>
</reference>
<evidence type="ECO:0000313" key="7">
    <source>
        <dbReference type="Proteomes" id="UP000015101"/>
    </source>
</evidence>
<dbReference type="InterPro" id="IPR036028">
    <property type="entry name" value="SH3-like_dom_sf"/>
</dbReference>
<dbReference type="InterPro" id="IPR011993">
    <property type="entry name" value="PH-like_dom_sf"/>
</dbReference>
<dbReference type="STRING" id="6412.T1FUC3"/>
<feature type="domain" description="SH3" evidence="4">
    <location>
        <begin position="390"/>
        <end position="451"/>
    </location>
</feature>
<name>T1FUC3_HELRO</name>
<dbReference type="InterPro" id="IPR013625">
    <property type="entry name" value="PTB"/>
</dbReference>
<dbReference type="InterPro" id="IPR055093">
    <property type="entry name" value="EPS8_2nd"/>
</dbReference>
<dbReference type="EMBL" id="KB097070">
    <property type="protein sequence ID" value="ESN99877.1"/>
    <property type="molecule type" value="Genomic_DNA"/>
</dbReference>
<dbReference type="EnsemblMetazoa" id="HelroT192833">
    <property type="protein sequence ID" value="HelroP192833"/>
    <property type="gene ID" value="HelroG192833"/>
</dbReference>
<dbReference type="AlphaFoldDB" id="T1FUC3"/>
<dbReference type="FunCoup" id="T1FUC3">
    <property type="interactions" value="44"/>
</dbReference>
<dbReference type="Gene3D" id="2.30.30.40">
    <property type="entry name" value="SH3 Domains"/>
    <property type="match status" value="1"/>
</dbReference>
<dbReference type="InterPro" id="IPR001452">
    <property type="entry name" value="SH3_domain"/>
</dbReference>
<dbReference type="SUPFAM" id="SSF50729">
    <property type="entry name" value="PH domain-like"/>
    <property type="match status" value="1"/>
</dbReference>
<evidence type="ECO:0000313" key="5">
    <source>
        <dbReference type="EMBL" id="ESN99877.1"/>
    </source>
</evidence>
<dbReference type="eggNOG" id="KOG3557">
    <property type="taxonomic scope" value="Eukaryota"/>
</dbReference>
<dbReference type="GO" id="GO:0035023">
    <property type="term" value="P:regulation of Rho protein signal transduction"/>
    <property type="evidence" value="ECO:0000318"/>
    <property type="project" value="GO_Central"/>
</dbReference>
<dbReference type="CTD" id="20212419"/>
<dbReference type="Pfam" id="PF22975">
    <property type="entry name" value="EPS8_2nd"/>
    <property type="match status" value="1"/>
</dbReference>
<accession>T1FUC3</accession>
<dbReference type="PANTHER" id="PTHR12287">
    <property type="entry name" value="EPIDERMAL GROWTH FACTOR RECEPTOR KINASE SUBSTRATE EPS8-RELATED PROTEIN"/>
    <property type="match status" value="1"/>
</dbReference>
<proteinExistence type="inferred from homology"/>
<dbReference type="Pfam" id="PF00018">
    <property type="entry name" value="SH3_1"/>
    <property type="match status" value="1"/>
</dbReference>
<dbReference type="Pfam" id="PF08416">
    <property type="entry name" value="PTB"/>
    <property type="match status" value="1"/>
</dbReference>
<evidence type="ECO:0000256" key="3">
    <source>
        <dbReference type="PROSITE-ProRule" id="PRU00192"/>
    </source>
</evidence>